<name>M0HSH8_HALEO</name>
<dbReference type="PANTHER" id="PTHR43798:SF31">
    <property type="entry name" value="AB HYDROLASE SUPERFAMILY PROTEIN YCLE"/>
    <property type="match status" value="1"/>
</dbReference>
<dbReference type="PANTHER" id="PTHR43798">
    <property type="entry name" value="MONOACYLGLYCEROL LIPASE"/>
    <property type="match status" value="1"/>
</dbReference>
<dbReference type="SUPFAM" id="SSF53474">
    <property type="entry name" value="alpha/beta-Hydrolases"/>
    <property type="match status" value="1"/>
</dbReference>
<keyword evidence="4" id="KW-1185">Reference proteome</keyword>
<evidence type="ECO:0000313" key="4">
    <source>
        <dbReference type="Proteomes" id="UP000011612"/>
    </source>
</evidence>
<dbReference type="GO" id="GO:0016020">
    <property type="term" value="C:membrane"/>
    <property type="evidence" value="ECO:0007669"/>
    <property type="project" value="TreeGrafter"/>
</dbReference>
<dbReference type="STRING" id="1230453.C453_04229"/>
<dbReference type="Proteomes" id="UP000011612">
    <property type="component" value="Unassembled WGS sequence"/>
</dbReference>
<dbReference type="AlphaFoldDB" id="M0HSH8"/>
<dbReference type="RefSeq" id="WP_008322927.1">
    <property type="nucleotide sequence ID" value="NZ_AOLK01000011.1"/>
</dbReference>
<proteinExistence type="predicted"/>
<evidence type="ECO:0000259" key="2">
    <source>
        <dbReference type="Pfam" id="PF12697"/>
    </source>
</evidence>
<dbReference type="InterPro" id="IPR029058">
    <property type="entry name" value="AB_hydrolase_fold"/>
</dbReference>
<sequence>MHTITSADGTAIAYERGGNGPPLVLVHGTAGDHTSWDAIRPTLEAHATVYTLDRRGRGESGDADEYSLEREAEDVAAVVDSLDEPVTLLGHSFGALCALEAALRTDNLQSLVLYEPTVLRSADGLYSAAVADDIEALLADDRNEEALLVFLREVVDGLSEDGITSLQSSDVWPERVEAAQTVLREYRTLADYEFDTAQRRGVTVPTLLLVGGESPTADKETAAHLDETLPNSRIAVLEGQTHLAYYDAPDLFADEVLQFVRESR</sequence>
<evidence type="ECO:0000313" key="3">
    <source>
        <dbReference type="EMBL" id="ELZ87530.1"/>
    </source>
</evidence>
<dbReference type="InterPro" id="IPR050266">
    <property type="entry name" value="AB_hydrolase_sf"/>
</dbReference>
<dbReference type="EMBL" id="AOLK01000011">
    <property type="protein sequence ID" value="ELZ87530.1"/>
    <property type="molecule type" value="Genomic_DNA"/>
</dbReference>
<protein>
    <submittedName>
        <fullName evidence="3">Hydrolase</fullName>
    </submittedName>
</protein>
<gene>
    <name evidence="3" type="ORF">C453_04229</name>
</gene>
<dbReference type="Gene3D" id="3.40.50.1820">
    <property type="entry name" value="alpha/beta hydrolase"/>
    <property type="match status" value="1"/>
</dbReference>
<dbReference type="GO" id="GO:0016787">
    <property type="term" value="F:hydrolase activity"/>
    <property type="evidence" value="ECO:0007669"/>
    <property type="project" value="UniProtKB-KW"/>
</dbReference>
<reference evidence="3 4" key="1">
    <citation type="journal article" date="2014" name="PLoS Genet.">
        <title>Phylogenetically driven sequencing of extremely halophilic archaea reveals strategies for static and dynamic osmo-response.</title>
        <authorList>
            <person name="Becker E.A."/>
            <person name="Seitzer P.M."/>
            <person name="Tritt A."/>
            <person name="Larsen D."/>
            <person name="Krusor M."/>
            <person name="Yao A.I."/>
            <person name="Wu D."/>
            <person name="Madern D."/>
            <person name="Eisen J.A."/>
            <person name="Darling A.E."/>
            <person name="Facciotti M.T."/>
        </authorList>
    </citation>
    <scope>NUCLEOTIDE SEQUENCE [LARGE SCALE GENOMIC DNA]</scope>
    <source>
        <strain evidence="3 4">ATCC BAA-1513</strain>
    </source>
</reference>
<dbReference type="OrthoDB" id="7531at2157"/>
<accession>M0HSH8</accession>
<organism evidence="3 4">
    <name type="scientific">Haloferax elongans ATCC BAA-1513</name>
    <dbReference type="NCBI Taxonomy" id="1230453"/>
    <lineage>
        <taxon>Archaea</taxon>
        <taxon>Methanobacteriati</taxon>
        <taxon>Methanobacteriota</taxon>
        <taxon>Stenosarchaea group</taxon>
        <taxon>Halobacteria</taxon>
        <taxon>Halobacteriales</taxon>
        <taxon>Haloferacaceae</taxon>
        <taxon>Haloferax</taxon>
    </lineage>
</organism>
<feature type="domain" description="AB hydrolase-1" evidence="2">
    <location>
        <begin position="23"/>
        <end position="254"/>
    </location>
</feature>
<dbReference type="PATRIC" id="fig|1230453.4.peg.804"/>
<keyword evidence="1 3" id="KW-0378">Hydrolase</keyword>
<dbReference type="Pfam" id="PF12697">
    <property type="entry name" value="Abhydrolase_6"/>
    <property type="match status" value="1"/>
</dbReference>
<evidence type="ECO:0000256" key="1">
    <source>
        <dbReference type="ARBA" id="ARBA00022801"/>
    </source>
</evidence>
<comment type="caution">
    <text evidence="3">The sequence shown here is derived from an EMBL/GenBank/DDBJ whole genome shotgun (WGS) entry which is preliminary data.</text>
</comment>
<dbReference type="InterPro" id="IPR000073">
    <property type="entry name" value="AB_hydrolase_1"/>
</dbReference>